<evidence type="ECO:0000256" key="1">
    <source>
        <dbReference type="PROSITE-ProRule" id="PRU00042"/>
    </source>
</evidence>
<dbReference type="PROSITE" id="PS50157">
    <property type="entry name" value="ZINC_FINGER_C2H2_2"/>
    <property type="match status" value="1"/>
</dbReference>
<dbReference type="OrthoDB" id="1933825at2759"/>
<dbReference type="AlphaFoldDB" id="A0A5N6PR31"/>
<evidence type="ECO:0000313" key="5">
    <source>
        <dbReference type="Proteomes" id="UP000326396"/>
    </source>
</evidence>
<organism evidence="4 5">
    <name type="scientific">Mikania micrantha</name>
    <name type="common">bitter vine</name>
    <dbReference type="NCBI Taxonomy" id="192012"/>
    <lineage>
        <taxon>Eukaryota</taxon>
        <taxon>Viridiplantae</taxon>
        <taxon>Streptophyta</taxon>
        <taxon>Embryophyta</taxon>
        <taxon>Tracheophyta</taxon>
        <taxon>Spermatophyta</taxon>
        <taxon>Magnoliopsida</taxon>
        <taxon>eudicotyledons</taxon>
        <taxon>Gunneridae</taxon>
        <taxon>Pentapetalae</taxon>
        <taxon>asterids</taxon>
        <taxon>campanulids</taxon>
        <taxon>Asterales</taxon>
        <taxon>Asteraceae</taxon>
        <taxon>Asteroideae</taxon>
        <taxon>Heliantheae alliance</taxon>
        <taxon>Eupatorieae</taxon>
        <taxon>Mikania</taxon>
    </lineage>
</organism>
<feature type="region of interest" description="Disordered" evidence="2">
    <location>
        <begin position="124"/>
        <end position="143"/>
    </location>
</feature>
<keyword evidence="5" id="KW-1185">Reference proteome</keyword>
<evidence type="ECO:0000256" key="2">
    <source>
        <dbReference type="SAM" id="MobiDB-lite"/>
    </source>
</evidence>
<sequence>MMNTKQDKDDEDENRWLDLSLGQTIRESCSSQSKPISVKVCHFCKRKFYSAQALGGHQNAHKRERDAARRFLSLTAPSYGRTLGVQLQAHSLAHRPSTGTTVAEAGADNKYAAPGMRVHGQEGMWHGGYYPDPQTGSQPSDPCPLALDLNLKLDSLSSPEEPSITSDPYPSQDARQIGHWIGIGGDLGGLFGILGSICIKNSELE</sequence>
<dbReference type="EMBL" id="SZYD01000003">
    <property type="protein sequence ID" value="KAD6795319.1"/>
    <property type="molecule type" value="Genomic_DNA"/>
</dbReference>
<evidence type="ECO:0000259" key="3">
    <source>
        <dbReference type="PROSITE" id="PS50157"/>
    </source>
</evidence>
<keyword evidence="1" id="KW-0479">Metal-binding</keyword>
<name>A0A5N6PR31_9ASTR</name>
<accession>A0A5N6PR31</accession>
<dbReference type="PANTHER" id="PTHR47593:SF8">
    <property type="entry name" value="OS12G0581900 PROTEIN"/>
    <property type="match status" value="1"/>
</dbReference>
<keyword evidence="1" id="KW-0863">Zinc-finger</keyword>
<dbReference type="GO" id="GO:0008270">
    <property type="term" value="F:zinc ion binding"/>
    <property type="evidence" value="ECO:0007669"/>
    <property type="project" value="UniProtKB-KW"/>
</dbReference>
<comment type="caution">
    <text evidence="4">The sequence shown here is derived from an EMBL/GenBank/DDBJ whole genome shotgun (WGS) entry which is preliminary data.</text>
</comment>
<dbReference type="Proteomes" id="UP000326396">
    <property type="component" value="Linkage Group LG11"/>
</dbReference>
<proteinExistence type="predicted"/>
<feature type="domain" description="C2H2-type" evidence="3">
    <location>
        <begin position="39"/>
        <end position="66"/>
    </location>
</feature>
<protein>
    <recommendedName>
        <fullName evidence="3">C2H2-type domain-containing protein</fullName>
    </recommendedName>
</protein>
<dbReference type="InterPro" id="IPR053266">
    <property type="entry name" value="Zinc_finger_protein_7"/>
</dbReference>
<dbReference type="PANTHER" id="PTHR47593">
    <property type="entry name" value="ZINC FINGER PROTEIN 4-LIKE"/>
    <property type="match status" value="1"/>
</dbReference>
<dbReference type="PROSITE" id="PS00028">
    <property type="entry name" value="ZINC_FINGER_C2H2_1"/>
    <property type="match status" value="1"/>
</dbReference>
<gene>
    <name evidence="4" type="ORF">E3N88_06215</name>
</gene>
<dbReference type="InterPro" id="IPR013087">
    <property type="entry name" value="Znf_C2H2_type"/>
</dbReference>
<reference evidence="4 5" key="1">
    <citation type="submission" date="2019-05" db="EMBL/GenBank/DDBJ databases">
        <title>Mikania micrantha, genome provides insights into the molecular mechanism of rapid growth.</title>
        <authorList>
            <person name="Liu B."/>
        </authorList>
    </citation>
    <scope>NUCLEOTIDE SEQUENCE [LARGE SCALE GENOMIC DNA]</scope>
    <source>
        <strain evidence="4">NLD-2019</strain>
        <tissue evidence="4">Leaf</tissue>
    </source>
</reference>
<keyword evidence="1" id="KW-0862">Zinc</keyword>
<evidence type="ECO:0000313" key="4">
    <source>
        <dbReference type="EMBL" id="KAD6795319.1"/>
    </source>
</evidence>